<feature type="binding site" evidence="8">
    <location>
        <position position="155"/>
    </location>
    <ligand>
        <name>[4Fe-4S] cluster</name>
        <dbReference type="ChEBI" id="CHEBI:49883"/>
        <label>2</label>
        <note>4Fe-4S-S-AdoMet</note>
    </ligand>
</feature>
<evidence type="ECO:0000256" key="5">
    <source>
        <dbReference type="ARBA" id="ARBA00022723"/>
    </source>
</evidence>
<dbReference type="NCBIfam" id="TIGR01125">
    <property type="entry name" value="30S ribosomal protein S12 methylthiotransferase RimO"/>
    <property type="match status" value="1"/>
</dbReference>
<dbReference type="CDD" id="cd01335">
    <property type="entry name" value="Radical_SAM"/>
    <property type="match status" value="1"/>
</dbReference>
<comment type="similarity">
    <text evidence="8">Belongs to the methylthiotransferase family. RimO subfamily.</text>
</comment>
<dbReference type="SMART" id="SM00729">
    <property type="entry name" value="Elp3"/>
    <property type="match status" value="1"/>
</dbReference>
<name>A0ABS2MMK9_9FIRM</name>
<keyword evidence="12" id="KW-0689">Ribosomal protein</keyword>
<keyword evidence="3 8" id="KW-0808">Transferase</keyword>
<keyword evidence="2 8" id="KW-0963">Cytoplasm</keyword>
<accession>A0ABS2MMK9</accession>
<reference evidence="12 13" key="1">
    <citation type="submission" date="2021-01" db="EMBL/GenBank/DDBJ databases">
        <title>Genomic Encyclopedia of Type Strains, Phase IV (KMG-IV): sequencing the most valuable type-strain genomes for metagenomic binning, comparative biology and taxonomic classification.</title>
        <authorList>
            <person name="Goeker M."/>
        </authorList>
    </citation>
    <scope>NUCLEOTIDE SEQUENCE [LARGE SCALE GENOMIC DNA]</scope>
    <source>
        <strain evidence="12 13">DSM 24436</strain>
    </source>
</reference>
<dbReference type="GO" id="GO:0103039">
    <property type="term" value="F:protein methylthiotransferase activity"/>
    <property type="evidence" value="ECO:0007669"/>
    <property type="project" value="UniProtKB-EC"/>
</dbReference>
<dbReference type="Gene3D" id="3.40.50.12160">
    <property type="entry name" value="Methylthiotransferase, N-terminal domain"/>
    <property type="match status" value="1"/>
</dbReference>
<dbReference type="InterPro" id="IPR007197">
    <property type="entry name" value="rSAM"/>
</dbReference>
<feature type="binding site" evidence="8">
    <location>
        <position position="159"/>
    </location>
    <ligand>
        <name>[4Fe-4S] cluster</name>
        <dbReference type="ChEBI" id="CHEBI:49883"/>
        <label>2</label>
        <note>4Fe-4S-S-AdoMet</note>
    </ligand>
</feature>
<comment type="catalytic activity">
    <reaction evidence="8">
        <text>L-aspartate(89)-[ribosomal protein uS12]-hydrogen + (sulfur carrier)-SH + AH2 + 2 S-adenosyl-L-methionine = 3-methylsulfanyl-L-aspartate(89)-[ribosomal protein uS12]-hydrogen + (sulfur carrier)-H + 5'-deoxyadenosine + L-methionine + A + S-adenosyl-L-homocysteine + 2 H(+)</text>
        <dbReference type="Rhea" id="RHEA:37087"/>
        <dbReference type="Rhea" id="RHEA-COMP:10460"/>
        <dbReference type="Rhea" id="RHEA-COMP:10461"/>
        <dbReference type="Rhea" id="RHEA-COMP:14737"/>
        <dbReference type="Rhea" id="RHEA-COMP:14739"/>
        <dbReference type="ChEBI" id="CHEBI:13193"/>
        <dbReference type="ChEBI" id="CHEBI:15378"/>
        <dbReference type="ChEBI" id="CHEBI:17319"/>
        <dbReference type="ChEBI" id="CHEBI:17499"/>
        <dbReference type="ChEBI" id="CHEBI:29917"/>
        <dbReference type="ChEBI" id="CHEBI:29961"/>
        <dbReference type="ChEBI" id="CHEBI:57844"/>
        <dbReference type="ChEBI" id="CHEBI:57856"/>
        <dbReference type="ChEBI" id="CHEBI:59789"/>
        <dbReference type="ChEBI" id="CHEBI:64428"/>
        <dbReference type="ChEBI" id="CHEBI:73599"/>
        <dbReference type="EC" id="2.8.4.4"/>
    </reaction>
</comment>
<dbReference type="EMBL" id="JAFBDT010000001">
    <property type="protein sequence ID" value="MBM7560639.1"/>
    <property type="molecule type" value="Genomic_DNA"/>
</dbReference>
<evidence type="ECO:0000259" key="11">
    <source>
        <dbReference type="PROSITE" id="PS51918"/>
    </source>
</evidence>
<dbReference type="Pfam" id="PF04055">
    <property type="entry name" value="Radical_SAM"/>
    <property type="match status" value="1"/>
</dbReference>
<evidence type="ECO:0000256" key="3">
    <source>
        <dbReference type="ARBA" id="ARBA00022679"/>
    </source>
</evidence>
<keyword evidence="5 8" id="KW-0479">Metal-binding</keyword>
<evidence type="ECO:0000256" key="7">
    <source>
        <dbReference type="ARBA" id="ARBA00023014"/>
    </source>
</evidence>
<keyword evidence="6 8" id="KW-0408">Iron</keyword>
<evidence type="ECO:0000256" key="6">
    <source>
        <dbReference type="ARBA" id="ARBA00023004"/>
    </source>
</evidence>
<dbReference type="HAMAP" id="MF_01865">
    <property type="entry name" value="MTTase_RimO"/>
    <property type="match status" value="1"/>
</dbReference>
<dbReference type="Proteomes" id="UP000767854">
    <property type="component" value="Unassembled WGS sequence"/>
</dbReference>
<feature type="binding site" evidence="8">
    <location>
        <position position="80"/>
    </location>
    <ligand>
        <name>[4Fe-4S] cluster</name>
        <dbReference type="ChEBI" id="CHEBI:49883"/>
        <label>1</label>
    </ligand>
</feature>
<keyword evidence="7 8" id="KW-0411">Iron-sulfur</keyword>
<proteinExistence type="inferred from homology"/>
<dbReference type="Gene3D" id="2.40.50.140">
    <property type="entry name" value="Nucleic acid-binding proteins"/>
    <property type="match status" value="1"/>
</dbReference>
<feature type="binding site" evidence="8">
    <location>
        <position position="46"/>
    </location>
    <ligand>
        <name>[4Fe-4S] cluster</name>
        <dbReference type="ChEBI" id="CHEBI:49883"/>
        <label>1</label>
    </ligand>
</feature>
<keyword evidence="4 8" id="KW-0949">S-adenosyl-L-methionine</keyword>
<dbReference type="PROSITE" id="PS50926">
    <property type="entry name" value="TRAM"/>
    <property type="match status" value="1"/>
</dbReference>
<dbReference type="InterPro" id="IPR038135">
    <property type="entry name" value="Methylthiotransferase_N_sf"/>
</dbReference>
<protein>
    <recommendedName>
        <fullName evidence="8">Ribosomal protein uS12 methylthiotransferase RimO</fullName>
        <shortName evidence="8">uS12 MTTase</shortName>
        <shortName evidence="8">uS12 methylthiotransferase</shortName>
        <ecNumber evidence="8">2.8.4.4</ecNumber>
    </recommendedName>
    <alternativeName>
        <fullName evidence="8">Ribosomal protein uS12 (aspartate-C(3))-methylthiotransferase</fullName>
    </alternativeName>
    <alternativeName>
        <fullName evidence="8">Ribosome maturation factor RimO</fullName>
    </alternativeName>
</protein>
<dbReference type="InterPro" id="IPR023404">
    <property type="entry name" value="rSAM_horseshoe"/>
</dbReference>
<dbReference type="PROSITE" id="PS51449">
    <property type="entry name" value="MTTASE_N"/>
    <property type="match status" value="1"/>
</dbReference>
<dbReference type="EC" id="2.8.4.4" evidence="8"/>
<dbReference type="InterPro" id="IPR005840">
    <property type="entry name" value="Ribosomal_uS12_MeSTrfase_RimO"/>
</dbReference>
<evidence type="ECO:0000256" key="1">
    <source>
        <dbReference type="ARBA" id="ARBA00022485"/>
    </source>
</evidence>
<dbReference type="InterPro" id="IPR006638">
    <property type="entry name" value="Elp3/MiaA/NifB-like_rSAM"/>
</dbReference>
<organism evidence="12 13">
    <name type="scientific">Fusibacter tunisiensis</name>
    <dbReference type="NCBI Taxonomy" id="1008308"/>
    <lineage>
        <taxon>Bacteria</taxon>
        <taxon>Bacillati</taxon>
        <taxon>Bacillota</taxon>
        <taxon>Clostridia</taxon>
        <taxon>Eubacteriales</taxon>
        <taxon>Eubacteriales Family XII. Incertae Sedis</taxon>
        <taxon>Fusibacter</taxon>
    </lineage>
</organism>
<evidence type="ECO:0000256" key="4">
    <source>
        <dbReference type="ARBA" id="ARBA00022691"/>
    </source>
</evidence>
<dbReference type="Pfam" id="PF00919">
    <property type="entry name" value="UPF0004"/>
    <property type="match status" value="1"/>
</dbReference>
<dbReference type="SFLD" id="SFLDG01082">
    <property type="entry name" value="B12-binding_domain_containing"/>
    <property type="match status" value="1"/>
</dbReference>
<dbReference type="Pfam" id="PF18693">
    <property type="entry name" value="TRAM_2"/>
    <property type="match status" value="1"/>
</dbReference>
<feature type="domain" description="TRAM" evidence="9">
    <location>
        <begin position="374"/>
        <end position="442"/>
    </location>
</feature>
<dbReference type="PANTHER" id="PTHR43837:SF1">
    <property type="entry name" value="RIBOSOMAL PROTEIN US12 METHYLTHIOTRANSFERASE RIMO"/>
    <property type="match status" value="1"/>
</dbReference>
<evidence type="ECO:0000259" key="9">
    <source>
        <dbReference type="PROSITE" id="PS50926"/>
    </source>
</evidence>
<evidence type="ECO:0000259" key="10">
    <source>
        <dbReference type="PROSITE" id="PS51449"/>
    </source>
</evidence>
<sequence>MKTVYIETLGCSKNLVDSEQMLGLLDDTFELSETIEDATIVIVNTCSFIHDAREESIKAILDIASLKTLGKLKYLIVTGCLSQRYPEALIDEIPEVDAVVGTGNFFKISEVIDQLIKGTSQKIFLESVDLMIPEDLPRVLTTPGHYAYLKIAEGCDNFCTYCIIPKLRGKFRSRTIEDVVEEARDLASMGIKELILIAQDTSRYGIDLYDRPSLDKLLDALNSIEGIQWIRVHYAYPDILDDALLDGFFRNDKVISYFDIPIQHASNRILKLMNRATSKEDIETLIEKIRKRDPKAVIRTTVIVGFPGETESDFEELVSFAKKMKFDRLGAFTYSNEEDTAAYNLPNHVPQEIMDERRDILMSMQMVISEEVLYKRLGDVVEAVVEEVAEPSKIYVARSQFDSPDVDGVVYIHTDRDLEIGDFVSVKITDAMEYDLIGGLVE</sequence>
<dbReference type="NCBIfam" id="TIGR00089">
    <property type="entry name" value="MiaB/RimO family radical SAM methylthiotransferase"/>
    <property type="match status" value="1"/>
</dbReference>
<comment type="caution">
    <text evidence="12">The sequence shown here is derived from an EMBL/GenBank/DDBJ whole genome shotgun (WGS) entry which is preliminary data.</text>
</comment>
<dbReference type="SUPFAM" id="SSF102114">
    <property type="entry name" value="Radical SAM enzymes"/>
    <property type="match status" value="1"/>
</dbReference>
<gene>
    <name evidence="8" type="primary">rimO</name>
    <name evidence="12" type="ORF">JOC49_000148</name>
</gene>
<dbReference type="InterPro" id="IPR002792">
    <property type="entry name" value="TRAM_dom"/>
</dbReference>
<dbReference type="SFLD" id="SFLDG01061">
    <property type="entry name" value="methylthiotransferase"/>
    <property type="match status" value="1"/>
</dbReference>
<dbReference type="SFLD" id="SFLDF00274">
    <property type="entry name" value="ribosomal_protein_S12_methylth"/>
    <property type="match status" value="1"/>
</dbReference>
<dbReference type="PROSITE" id="PS51918">
    <property type="entry name" value="RADICAL_SAM"/>
    <property type="match status" value="1"/>
</dbReference>
<dbReference type="PROSITE" id="PS01278">
    <property type="entry name" value="MTTASE_RADICAL"/>
    <property type="match status" value="1"/>
</dbReference>
<evidence type="ECO:0000313" key="13">
    <source>
        <dbReference type="Proteomes" id="UP000767854"/>
    </source>
</evidence>
<dbReference type="PANTHER" id="PTHR43837">
    <property type="entry name" value="RIBOSOMAL PROTEIN S12 METHYLTHIOTRANSFERASE RIMO"/>
    <property type="match status" value="1"/>
</dbReference>
<dbReference type="GO" id="GO:0005840">
    <property type="term" value="C:ribosome"/>
    <property type="evidence" value="ECO:0007669"/>
    <property type="project" value="UniProtKB-KW"/>
</dbReference>
<feature type="binding site" evidence="8">
    <location>
        <position position="11"/>
    </location>
    <ligand>
        <name>[4Fe-4S] cluster</name>
        <dbReference type="ChEBI" id="CHEBI:49883"/>
        <label>1</label>
    </ligand>
</feature>
<dbReference type="InterPro" id="IPR058240">
    <property type="entry name" value="rSAM_sf"/>
</dbReference>
<feature type="binding site" evidence="8">
    <location>
        <position position="162"/>
    </location>
    <ligand>
        <name>[4Fe-4S] cluster</name>
        <dbReference type="ChEBI" id="CHEBI:49883"/>
        <label>2</label>
        <note>4Fe-4S-S-AdoMet</note>
    </ligand>
</feature>
<keyword evidence="1 8" id="KW-0004">4Fe-4S</keyword>
<comment type="subcellular location">
    <subcellularLocation>
        <location evidence="8">Cytoplasm</location>
    </subcellularLocation>
</comment>
<keyword evidence="12" id="KW-0687">Ribonucleoprotein</keyword>
<comment type="cofactor">
    <cofactor evidence="8">
        <name>[4Fe-4S] cluster</name>
        <dbReference type="ChEBI" id="CHEBI:49883"/>
    </cofactor>
    <text evidence="8">Binds 2 [4Fe-4S] clusters. One cluster is coordinated with 3 cysteines and an exchangeable S-adenosyl-L-methionine.</text>
</comment>
<dbReference type="RefSeq" id="WP_204661185.1">
    <property type="nucleotide sequence ID" value="NZ_JAFBDT010000001.1"/>
</dbReference>
<dbReference type="InterPro" id="IPR012340">
    <property type="entry name" value="NA-bd_OB-fold"/>
</dbReference>
<keyword evidence="13" id="KW-1185">Reference proteome</keyword>
<evidence type="ECO:0000256" key="2">
    <source>
        <dbReference type="ARBA" id="ARBA00022490"/>
    </source>
</evidence>
<dbReference type="Gene3D" id="3.80.30.20">
    <property type="entry name" value="tm_1862 like domain"/>
    <property type="match status" value="1"/>
</dbReference>
<evidence type="ECO:0000256" key="8">
    <source>
        <dbReference type="HAMAP-Rule" id="MF_01865"/>
    </source>
</evidence>
<evidence type="ECO:0000313" key="12">
    <source>
        <dbReference type="EMBL" id="MBM7560639.1"/>
    </source>
</evidence>
<dbReference type="InterPro" id="IPR005839">
    <property type="entry name" value="Methylthiotransferase"/>
</dbReference>
<feature type="domain" description="MTTase N-terminal" evidence="10">
    <location>
        <begin position="2"/>
        <end position="117"/>
    </location>
</feature>
<dbReference type="InterPro" id="IPR013848">
    <property type="entry name" value="Methylthiotransferase_N"/>
</dbReference>
<dbReference type="SFLD" id="SFLDS00029">
    <property type="entry name" value="Radical_SAM"/>
    <property type="match status" value="1"/>
</dbReference>
<feature type="domain" description="Radical SAM core" evidence="11">
    <location>
        <begin position="141"/>
        <end position="371"/>
    </location>
</feature>
<comment type="function">
    <text evidence="8">Catalyzes the methylthiolation of an aspartic acid residue of ribosomal protein uS12.</text>
</comment>
<dbReference type="InterPro" id="IPR020612">
    <property type="entry name" value="Methylthiotransferase_CS"/>
</dbReference>